<evidence type="ECO:0000259" key="8">
    <source>
        <dbReference type="Pfam" id="PF00892"/>
    </source>
</evidence>
<evidence type="ECO:0000256" key="4">
    <source>
        <dbReference type="ARBA" id="ARBA00022989"/>
    </source>
</evidence>
<dbReference type="InterPro" id="IPR030184">
    <property type="entry name" value="WAT1-related"/>
</dbReference>
<feature type="transmembrane region" description="Helical" evidence="7">
    <location>
        <begin position="549"/>
        <end position="568"/>
    </location>
</feature>
<evidence type="ECO:0000256" key="3">
    <source>
        <dbReference type="ARBA" id="ARBA00022692"/>
    </source>
</evidence>
<feature type="transmembrane region" description="Helical" evidence="7">
    <location>
        <begin position="65"/>
        <end position="87"/>
    </location>
</feature>
<evidence type="ECO:0000256" key="6">
    <source>
        <dbReference type="SAM" id="MobiDB-lite"/>
    </source>
</evidence>
<feature type="transmembrane region" description="Helical" evidence="7">
    <location>
        <begin position="518"/>
        <end position="542"/>
    </location>
</feature>
<feature type="domain" description="EamA" evidence="8">
    <location>
        <begin position="290"/>
        <end position="425"/>
    </location>
</feature>
<feature type="transmembrane region" description="Helical" evidence="7">
    <location>
        <begin position="453"/>
        <end position="473"/>
    </location>
</feature>
<feature type="transmembrane region" description="Helical" evidence="7">
    <location>
        <begin position="407"/>
        <end position="427"/>
    </location>
</feature>
<dbReference type="InterPro" id="IPR000620">
    <property type="entry name" value="EamA_dom"/>
</dbReference>
<proteinExistence type="inferred from homology"/>
<dbReference type="SUPFAM" id="SSF103481">
    <property type="entry name" value="Multidrug resistance efflux transporter EmrE"/>
    <property type="match status" value="3"/>
</dbReference>
<protein>
    <recommendedName>
        <fullName evidence="8">EamA domain-containing protein</fullName>
    </recommendedName>
</protein>
<evidence type="ECO:0000256" key="5">
    <source>
        <dbReference type="ARBA" id="ARBA00023136"/>
    </source>
</evidence>
<feature type="transmembrane region" description="Helical" evidence="7">
    <location>
        <begin position="276"/>
        <end position="302"/>
    </location>
</feature>
<evidence type="ECO:0000256" key="1">
    <source>
        <dbReference type="ARBA" id="ARBA00004141"/>
    </source>
</evidence>
<keyword evidence="4 7" id="KW-1133">Transmembrane helix</keyword>
<keyword evidence="5 7" id="KW-0472">Membrane</keyword>
<sequence length="630" mass="68111">MGIESVFPYVGMVIVQFAQVGLMIAGKVAMSNGMTTFTFAFYSNAIASLILLPISFWLHRSARPPLFYTFLCGFFLLGLIGFLVQIFGYTGLMYATASLSSAMMNLIPGFTFILAIMFRLEKFDGKSSSTLAKSIGTIVSIIGAFIITLYKGPAILGISSHSTAPIHTLTQSSAWLIGGLLLAIDSVVASVFIIAQALVLKKYPAVLLLMLFYSCFIAILSAAVSLTVERDTKAWSLKPMTRLIPVIYSGMFGTVFQVSVIMWCMKRRGPLFASMFHPLGVIIAIVMGMVLATTAQVGLILISKRAMANGMTNYTFVAYSNALAAIILLPLALLIHRSNRPPLTFSLICGFFSLGVLGCLAQLTGYTGINYTNAEFASAMLNLIPGFTFILALIFGMEKLACRSASFQAKTIGTVVSIVGAFIVTLYKGPQILTSQSTSKLLDNFIQTPQSSWILGGLFLAVDCAVSSGYIIVQALILKKYPAELIIVFFYCCFAAILSTVVSLIVDRDLSAWSLQPNIRLIAVLYSGVFGSAFQVSVTAWCLHRRGPLFVSVFHPLSIVISAALGIILLGDILYLGSLIGSIIIVIGFYSVMWGKSKEVEVVDDNVTRSSESRSEKVSLLPAKDEEINA</sequence>
<keyword evidence="10" id="KW-1185">Reference proteome</keyword>
<feature type="transmembrane region" description="Helical" evidence="7">
    <location>
        <begin position="175"/>
        <end position="199"/>
    </location>
</feature>
<dbReference type="AlphaFoldDB" id="A0AAD2AH10"/>
<dbReference type="GO" id="GO:0022857">
    <property type="term" value="F:transmembrane transporter activity"/>
    <property type="evidence" value="ECO:0007669"/>
    <property type="project" value="InterPro"/>
</dbReference>
<evidence type="ECO:0000256" key="7">
    <source>
        <dbReference type="SAM" id="Phobius"/>
    </source>
</evidence>
<feature type="transmembrane region" description="Helical" evidence="7">
    <location>
        <begin position="37"/>
        <end position="58"/>
    </location>
</feature>
<dbReference type="InterPro" id="IPR037185">
    <property type="entry name" value="EmrE-like"/>
</dbReference>
<dbReference type="PANTHER" id="PTHR31218">
    <property type="entry name" value="WAT1-RELATED PROTEIN"/>
    <property type="match status" value="1"/>
</dbReference>
<evidence type="ECO:0000313" key="9">
    <source>
        <dbReference type="EMBL" id="CAI9785175.1"/>
    </source>
</evidence>
<accession>A0AAD2AH10</accession>
<feature type="domain" description="EamA" evidence="8">
    <location>
        <begin position="456"/>
        <end position="592"/>
    </location>
</feature>
<dbReference type="Proteomes" id="UP000834106">
    <property type="component" value="Chromosome 21"/>
</dbReference>
<feature type="domain" description="EamA" evidence="8">
    <location>
        <begin position="14"/>
        <end position="148"/>
    </location>
</feature>
<comment type="similarity">
    <text evidence="2">Belongs to the drug/metabolite transporter (DMT) superfamily. Plant drug/metabolite exporter (P-DME) (TC 2.A.7.4) family.</text>
</comment>
<reference evidence="9" key="1">
    <citation type="submission" date="2023-05" db="EMBL/GenBank/DDBJ databases">
        <authorList>
            <person name="Huff M."/>
        </authorList>
    </citation>
    <scope>NUCLEOTIDE SEQUENCE</scope>
</reference>
<feature type="transmembrane region" description="Helical" evidence="7">
    <location>
        <begin position="7"/>
        <end position="25"/>
    </location>
</feature>
<feature type="transmembrane region" description="Helical" evidence="7">
    <location>
        <begin position="206"/>
        <end position="226"/>
    </location>
</feature>
<feature type="transmembrane region" description="Helical" evidence="7">
    <location>
        <begin position="342"/>
        <end position="364"/>
    </location>
</feature>
<organism evidence="9 10">
    <name type="scientific">Fraxinus pennsylvanica</name>
    <dbReference type="NCBI Taxonomy" id="56036"/>
    <lineage>
        <taxon>Eukaryota</taxon>
        <taxon>Viridiplantae</taxon>
        <taxon>Streptophyta</taxon>
        <taxon>Embryophyta</taxon>
        <taxon>Tracheophyta</taxon>
        <taxon>Spermatophyta</taxon>
        <taxon>Magnoliopsida</taxon>
        <taxon>eudicotyledons</taxon>
        <taxon>Gunneridae</taxon>
        <taxon>Pentapetalae</taxon>
        <taxon>asterids</taxon>
        <taxon>lamiids</taxon>
        <taxon>Lamiales</taxon>
        <taxon>Oleaceae</taxon>
        <taxon>Oleeae</taxon>
        <taxon>Fraxinus</taxon>
    </lineage>
</organism>
<gene>
    <name evidence="9" type="ORF">FPE_LOCUS32605</name>
</gene>
<dbReference type="Pfam" id="PF00892">
    <property type="entry name" value="EamA"/>
    <property type="match status" value="3"/>
</dbReference>
<dbReference type="EMBL" id="OU503056">
    <property type="protein sequence ID" value="CAI9785175.1"/>
    <property type="molecule type" value="Genomic_DNA"/>
</dbReference>
<feature type="transmembrane region" description="Helical" evidence="7">
    <location>
        <begin position="485"/>
        <end position="506"/>
    </location>
</feature>
<feature type="compositionally biased region" description="Basic and acidic residues" evidence="6">
    <location>
        <begin position="611"/>
        <end position="630"/>
    </location>
</feature>
<feature type="transmembrane region" description="Helical" evidence="7">
    <location>
        <begin position="574"/>
        <end position="592"/>
    </location>
</feature>
<feature type="transmembrane region" description="Helical" evidence="7">
    <location>
        <begin position="314"/>
        <end position="335"/>
    </location>
</feature>
<comment type="subcellular location">
    <subcellularLocation>
        <location evidence="1">Membrane</location>
        <topology evidence="1">Multi-pass membrane protein</topology>
    </subcellularLocation>
</comment>
<evidence type="ECO:0000256" key="2">
    <source>
        <dbReference type="ARBA" id="ARBA00007635"/>
    </source>
</evidence>
<keyword evidence="3 7" id="KW-0812">Transmembrane</keyword>
<evidence type="ECO:0000313" key="10">
    <source>
        <dbReference type="Proteomes" id="UP000834106"/>
    </source>
</evidence>
<dbReference type="GO" id="GO:0016020">
    <property type="term" value="C:membrane"/>
    <property type="evidence" value="ECO:0007669"/>
    <property type="project" value="UniProtKB-SubCell"/>
</dbReference>
<feature type="transmembrane region" description="Helical" evidence="7">
    <location>
        <begin position="130"/>
        <end position="150"/>
    </location>
</feature>
<name>A0AAD2AH10_9LAMI</name>
<feature type="transmembrane region" description="Helical" evidence="7">
    <location>
        <begin position="93"/>
        <end position="118"/>
    </location>
</feature>
<feature type="transmembrane region" description="Helical" evidence="7">
    <location>
        <begin position="246"/>
        <end position="264"/>
    </location>
</feature>
<feature type="transmembrane region" description="Helical" evidence="7">
    <location>
        <begin position="376"/>
        <end position="395"/>
    </location>
</feature>
<feature type="region of interest" description="Disordered" evidence="6">
    <location>
        <begin position="609"/>
        <end position="630"/>
    </location>
</feature>